<dbReference type="GO" id="GO:0007165">
    <property type="term" value="P:signal transduction"/>
    <property type="evidence" value="ECO:0007669"/>
    <property type="project" value="InterPro"/>
</dbReference>
<dbReference type="AlphaFoldDB" id="A0A844GBU1"/>
<keyword evidence="4" id="KW-0812">Transmembrane</keyword>
<dbReference type="GO" id="GO:0004888">
    <property type="term" value="F:transmembrane signaling receptor activity"/>
    <property type="evidence" value="ECO:0007669"/>
    <property type="project" value="TreeGrafter"/>
</dbReference>
<proteinExistence type="inferred from homology"/>
<comment type="caution">
    <text evidence="7">The sequence shown here is derived from an EMBL/GenBank/DDBJ whole genome shotgun (WGS) entry which is preliminary data.</text>
</comment>
<dbReference type="InterPro" id="IPR000014">
    <property type="entry name" value="PAS"/>
</dbReference>
<evidence type="ECO:0000313" key="8">
    <source>
        <dbReference type="Proteomes" id="UP000446658"/>
    </source>
</evidence>
<keyword evidence="4" id="KW-1133">Transmembrane helix</keyword>
<evidence type="ECO:0000259" key="6">
    <source>
        <dbReference type="Pfam" id="PF18947"/>
    </source>
</evidence>
<dbReference type="GO" id="GO:0006935">
    <property type="term" value="P:chemotaxis"/>
    <property type="evidence" value="ECO:0007669"/>
    <property type="project" value="TreeGrafter"/>
</dbReference>
<dbReference type="GO" id="GO:0005886">
    <property type="term" value="C:plasma membrane"/>
    <property type="evidence" value="ECO:0007669"/>
    <property type="project" value="TreeGrafter"/>
</dbReference>
<feature type="domain" description="HAMP" evidence="6">
    <location>
        <begin position="299"/>
        <end position="347"/>
    </location>
</feature>
<sequence length="499" mass="55843">MFFEHLRSEEATHRSQLATFRNYFSHGQKAEARDYLLKTLRDTQLRYLKAVDDYVAFEQNSSQKLAKHTLASATSANLLLTSLLVGAVLVALLASWLISRSLWRQLGGEPADAVRLMEELAEGEVVSEFKLKDGDTSSLFAHIKTTAHNAVENLRVRNALDASATNMMIADANFRVVYANQAVTAMFQRAEQDIRQELPNFSARELLGSSIDVFHKNPAHPRQLMQSLRSVHQATIRIGGHTFSQTMTPIFSKTGKSLGAVVEWKDRTAELEVEREVADIVQAAANGDLTTRIALDNKRGFYRQLGEGVNQLLDVTTRGLGDIADVLGGLAEGDLTRSIDSEYQGLFGLSSRMTPIPRWNASRRLSATSRNPRRRSIPPRVKSPPVTPTCPAVPNNRPPVWKKPRPAWKKSPAPYARMQKTPEKPTPGHRCFGYRHPWRRGGGRCCGDHAGDQRQRPQDCRHHQCHRWHCLPDQYPGAECRGGSRSRWRAGPGFCRGGQ</sequence>
<evidence type="ECO:0000256" key="3">
    <source>
        <dbReference type="SAM" id="MobiDB-lite"/>
    </source>
</evidence>
<dbReference type="Proteomes" id="UP000446658">
    <property type="component" value="Unassembled WGS sequence"/>
</dbReference>
<organism evidence="7 8">
    <name type="scientific">Paludibacterium denitrificans</name>
    <dbReference type="NCBI Taxonomy" id="2675226"/>
    <lineage>
        <taxon>Bacteria</taxon>
        <taxon>Pseudomonadati</taxon>
        <taxon>Pseudomonadota</taxon>
        <taxon>Betaproteobacteria</taxon>
        <taxon>Neisseriales</taxon>
        <taxon>Chromobacteriaceae</taxon>
        <taxon>Paludibacterium</taxon>
    </lineage>
</organism>
<dbReference type="PANTHER" id="PTHR43531">
    <property type="entry name" value="PROTEIN ICFG"/>
    <property type="match status" value="1"/>
</dbReference>
<dbReference type="Gene3D" id="3.30.450.20">
    <property type="entry name" value="PAS domain"/>
    <property type="match status" value="1"/>
</dbReference>
<evidence type="ECO:0000256" key="2">
    <source>
        <dbReference type="ARBA" id="ARBA00029447"/>
    </source>
</evidence>
<feature type="region of interest" description="Disordered" evidence="3">
    <location>
        <begin position="360"/>
        <end position="429"/>
    </location>
</feature>
<dbReference type="InterPro" id="IPR051310">
    <property type="entry name" value="MCP_chemotaxis"/>
</dbReference>
<protein>
    <submittedName>
        <fullName evidence="7">PAS domain-containing protein</fullName>
    </submittedName>
</protein>
<name>A0A844GBU1_9NEIS</name>
<evidence type="ECO:0000313" key="7">
    <source>
        <dbReference type="EMBL" id="MTD32708.1"/>
    </source>
</evidence>
<evidence type="ECO:0000259" key="5">
    <source>
        <dbReference type="Pfam" id="PF13188"/>
    </source>
</evidence>
<reference evidence="7 8" key="1">
    <citation type="submission" date="2019-11" db="EMBL/GenBank/DDBJ databases">
        <title>Draft genome sequence of Paludibacterium sp. dN18-1.</title>
        <authorList>
            <person name="Im W.-T."/>
        </authorList>
    </citation>
    <scope>NUCLEOTIDE SEQUENCE [LARGE SCALE GENOMIC DNA]</scope>
    <source>
        <strain evidence="8">dN 18-1</strain>
    </source>
</reference>
<dbReference type="SUPFAM" id="SSF55785">
    <property type="entry name" value="PYP-like sensor domain (PAS domain)"/>
    <property type="match status" value="1"/>
</dbReference>
<accession>A0A844GBU1</accession>
<dbReference type="InterPro" id="IPR003660">
    <property type="entry name" value="HAMP_dom"/>
</dbReference>
<keyword evidence="4" id="KW-0472">Membrane</keyword>
<dbReference type="Pfam" id="PF18947">
    <property type="entry name" value="HAMP_2"/>
    <property type="match status" value="1"/>
</dbReference>
<feature type="domain" description="PAS" evidence="5">
    <location>
        <begin position="155"/>
        <end position="206"/>
    </location>
</feature>
<evidence type="ECO:0000256" key="4">
    <source>
        <dbReference type="SAM" id="Phobius"/>
    </source>
</evidence>
<dbReference type="Pfam" id="PF13188">
    <property type="entry name" value="PAS_8"/>
    <property type="match status" value="1"/>
</dbReference>
<dbReference type="EMBL" id="WLYX01000001">
    <property type="protein sequence ID" value="MTD32708.1"/>
    <property type="molecule type" value="Genomic_DNA"/>
</dbReference>
<dbReference type="FunFam" id="3.30.450.20:FF:000075">
    <property type="entry name" value="Methyl-accepting chemotaxis protein"/>
    <property type="match status" value="1"/>
</dbReference>
<dbReference type="PANTHER" id="PTHR43531:SF14">
    <property type="entry name" value="METHYL-ACCEPTING CHEMOTAXIS PROTEIN I-RELATED"/>
    <property type="match status" value="1"/>
</dbReference>
<keyword evidence="8" id="KW-1185">Reference proteome</keyword>
<keyword evidence="1" id="KW-0488">Methylation</keyword>
<feature type="transmembrane region" description="Helical" evidence="4">
    <location>
        <begin position="78"/>
        <end position="98"/>
    </location>
</feature>
<dbReference type="CDD" id="cd00130">
    <property type="entry name" value="PAS"/>
    <property type="match status" value="1"/>
</dbReference>
<dbReference type="InterPro" id="IPR035965">
    <property type="entry name" value="PAS-like_dom_sf"/>
</dbReference>
<evidence type="ECO:0000256" key="1">
    <source>
        <dbReference type="ARBA" id="ARBA00022481"/>
    </source>
</evidence>
<gene>
    <name evidence="7" type="ORF">GKE73_03585</name>
</gene>
<comment type="similarity">
    <text evidence="2">Belongs to the methyl-accepting chemotaxis (MCP) protein family.</text>
</comment>